<keyword evidence="2" id="KW-1185">Reference proteome</keyword>
<dbReference type="EMBL" id="SRJF01000009">
    <property type="protein sequence ID" value="TGA78248.1"/>
    <property type="molecule type" value="Genomic_DNA"/>
</dbReference>
<proteinExistence type="predicted"/>
<accession>A0ABY2KC29</accession>
<dbReference type="Proteomes" id="UP000298482">
    <property type="component" value="Unassembled WGS sequence"/>
</dbReference>
<comment type="caution">
    <text evidence="1">The sequence shown here is derived from an EMBL/GenBank/DDBJ whole genome shotgun (WGS) entry which is preliminary data.</text>
</comment>
<sequence>MHLTKIELKEQDYDRALDIWERSVLETHAFLKESDRLELKNEIPTYFKYVEAYCGMTGRESSVFLELMNKT</sequence>
<evidence type="ECO:0000313" key="1">
    <source>
        <dbReference type="EMBL" id="TGA78248.1"/>
    </source>
</evidence>
<gene>
    <name evidence="1" type="ORF">E2556_07760</name>
</gene>
<dbReference type="RefSeq" id="WP_135351004.1">
    <property type="nucleotide sequence ID" value="NZ_PPRD01000002.1"/>
</dbReference>
<name>A0ABY2KC29_9STAP</name>
<evidence type="ECO:0008006" key="3">
    <source>
        <dbReference type="Google" id="ProtNLM"/>
    </source>
</evidence>
<evidence type="ECO:0000313" key="2">
    <source>
        <dbReference type="Proteomes" id="UP000298482"/>
    </source>
</evidence>
<protein>
    <recommendedName>
        <fullName evidence="3">GNAT family N-acetyltransferase</fullName>
    </recommendedName>
</protein>
<organism evidence="1 2">
    <name type="scientific">Staphylococcus croceilyticus</name>
    <dbReference type="NCBI Taxonomy" id="319942"/>
    <lineage>
        <taxon>Bacteria</taxon>
        <taxon>Bacillati</taxon>
        <taxon>Bacillota</taxon>
        <taxon>Bacilli</taxon>
        <taxon>Bacillales</taxon>
        <taxon>Staphylococcaceae</taxon>
        <taxon>Staphylococcus</taxon>
    </lineage>
</organism>
<reference evidence="1 2" key="1">
    <citation type="submission" date="2019-04" db="EMBL/GenBank/DDBJ databases">
        <title>Genomic characterization of Staphylococcus petrasii strains.</title>
        <authorList>
            <person name="Vrbovska V."/>
            <person name="Kovarovic V."/>
            <person name="Maslanova I."/>
            <person name="Indrakova A."/>
            <person name="Petras P."/>
            <person name="Sedo O."/>
            <person name="Svec P."/>
            <person name="Fisarova L."/>
            <person name="Sedlacek I."/>
            <person name="Doskar J."/>
            <person name="Pantucek R."/>
        </authorList>
    </citation>
    <scope>NUCLEOTIDE SEQUENCE [LARGE SCALE GENOMIC DNA]</scope>
    <source>
        <strain evidence="1 2">CCM 8421</strain>
    </source>
</reference>